<reference evidence="11" key="1">
    <citation type="submission" date="2020-06" db="EMBL/GenBank/DDBJ databases">
        <title>Whole Genome Sequence of Bradyrhizobium sp. Strain 1S1.</title>
        <authorList>
            <person name="Bromfield E.S.P."/>
            <person name="Cloutier S."/>
        </authorList>
    </citation>
    <scope>NUCLEOTIDE SEQUENCE [LARGE SCALE GENOMIC DNA]</scope>
    <source>
        <strain evidence="11">1S1</strain>
    </source>
</reference>
<comment type="function">
    <text evidence="7">Catalyzes the interconversion of L-alanine and D-alanine. May also act on other amino acids.</text>
</comment>
<evidence type="ECO:0000256" key="6">
    <source>
        <dbReference type="ARBA" id="ARBA00023235"/>
    </source>
</evidence>
<organism evidence="11">
    <name type="scientific">Bradyrhizobium septentrionale</name>
    <dbReference type="NCBI Taxonomy" id="1404411"/>
    <lineage>
        <taxon>Bacteria</taxon>
        <taxon>Pseudomonadati</taxon>
        <taxon>Pseudomonadota</taxon>
        <taxon>Alphaproteobacteria</taxon>
        <taxon>Hyphomicrobiales</taxon>
        <taxon>Nitrobacteraceae</taxon>
        <taxon>Bradyrhizobium</taxon>
    </lineage>
</organism>
<dbReference type="EC" id="5.1.1.1" evidence="4 7"/>
<evidence type="ECO:0000256" key="1">
    <source>
        <dbReference type="ARBA" id="ARBA00000316"/>
    </source>
</evidence>
<dbReference type="GO" id="GO:0008784">
    <property type="term" value="F:alanine racemase activity"/>
    <property type="evidence" value="ECO:0007669"/>
    <property type="project" value="UniProtKB-UniRule"/>
</dbReference>
<dbReference type="HAMAP" id="MF_01201">
    <property type="entry name" value="Ala_racemase"/>
    <property type="match status" value="1"/>
</dbReference>
<feature type="binding site" evidence="7 9">
    <location>
        <position position="334"/>
    </location>
    <ligand>
        <name>substrate</name>
    </ligand>
</feature>
<dbReference type="PROSITE" id="PS00395">
    <property type="entry name" value="ALANINE_RACEMASE"/>
    <property type="match status" value="1"/>
</dbReference>
<dbReference type="SMART" id="SM01005">
    <property type="entry name" value="Ala_racemase_C"/>
    <property type="match status" value="1"/>
</dbReference>
<dbReference type="CDD" id="cd00430">
    <property type="entry name" value="PLPDE_III_AR"/>
    <property type="match status" value="1"/>
</dbReference>
<comment type="pathway">
    <text evidence="7">Amino-acid biosynthesis; D-alanine biosynthesis; D-alanine from L-alanine: step 1/1.</text>
</comment>
<feature type="active site" description="Proton acceptor; specific for L-alanine" evidence="7">
    <location>
        <position position="286"/>
    </location>
</feature>
<protein>
    <recommendedName>
        <fullName evidence="4 7">Alanine racemase</fullName>
        <ecNumber evidence="4 7">5.1.1.1</ecNumber>
    </recommendedName>
</protein>
<evidence type="ECO:0000256" key="9">
    <source>
        <dbReference type="PIRSR" id="PIRSR600821-52"/>
    </source>
</evidence>
<dbReference type="InterPro" id="IPR009006">
    <property type="entry name" value="Ala_racemase/Decarboxylase_C"/>
</dbReference>
<gene>
    <name evidence="11" type="primary">alr</name>
    <name evidence="11" type="ORF">HAP48_036645</name>
</gene>
<evidence type="ECO:0000313" key="11">
    <source>
        <dbReference type="EMBL" id="NVI48309.1"/>
    </source>
</evidence>
<evidence type="ECO:0000256" key="3">
    <source>
        <dbReference type="ARBA" id="ARBA00007880"/>
    </source>
</evidence>
<feature type="domain" description="Alanine racemase C-terminal" evidence="10">
    <location>
        <begin position="265"/>
        <end position="391"/>
    </location>
</feature>
<dbReference type="AlphaFoldDB" id="A0A973W6T7"/>
<dbReference type="EMBL" id="JAAOLE020000001">
    <property type="protein sequence ID" value="NVI48309.1"/>
    <property type="molecule type" value="Genomic_DNA"/>
</dbReference>
<dbReference type="GO" id="GO:0030170">
    <property type="term" value="F:pyridoxal phosphate binding"/>
    <property type="evidence" value="ECO:0007669"/>
    <property type="project" value="UniProtKB-UniRule"/>
</dbReference>
<dbReference type="Gene3D" id="2.40.37.10">
    <property type="entry name" value="Lyase, Ornithine Decarboxylase, Chain A, domain 1"/>
    <property type="match status" value="1"/>
</dbReference>
<evidence type="ECO:0000259" key="10">
    <source>
        <dbReference type="SMART" id="SM01005"/>
    </source>
</evidence>
<comment type="caution">
    <text evidence="11">The sequence shown here is derived from an EMBL/GenBank/DDBJ whole genome shotgun (WGS) entry which is preliminary data.</text>
</comment>
<evidence type="ECO:0000256" key="4">
    <source>
        <dbReference type="ARBA" id="ARBA00013089"/>
    </source>
</evidence>
<dbReference type="GO" id="GO:0005829">
    <property type="term" value="C:cytosol"/>
    <property type="evidence" value="ECO:0007669"/>
    <property type="project" value="TreeGrafter"/>
</dbReference>
<evidence type="ECO:0000256" key="7">
    <source>
        <dbReference type="HAMAP-Rule" id="MF_01201"/>
    </source>
</evidence>
<dbReference type="InterPro" id="IPR020622">
    <property type="entry name" value="Ala_racemase_pyridoxalP-BS"/>
</dbReference>
<dbReference type="Gene3D" id="3.20.20.10">
    <property type="entry name" value="Alanine racemase"/>
    <property type="match status" value="1"/>
</dbReference>
<dbReference type="InterPro" id="IPR011079">
    <property type="entry name" value="Ala_racemase_C"/>
</dbReference>
<dbReference type="SUPFAM" id="SSF51419">
    <property type="entry name" value="PLP-binding barrel"/>
    <property type="match status" value="1"/>
</dbReference>
<dbReference type="PRINTS" id="PR00992">
    <property type="entry name" value="ALARACEMASE"/>
</dbReference>
<feature type="binding site" evidence="7 9">
    <location>
        <position position="165"/>
    </location>
    <ligand>
        <name>substrate</name>
    </ligand>
</feature>
<dbReference type="InterPro" id="IPR029066">
    <property type="entry name" value="PLP-binding_barrel"/>
</dbReference>
<dbReference type="SUPFAM" id="SSF50621">
    <property type="entry name" value="Alanine racemase C-terminal domain-like"/>
    <property type="match status" value="1"/>
</dbReference>
<dbReference type="Pfam" id="PF01168">
    <property type="entry name" value="Ala_racemase_N"/>
    <property type="match status" value="1"/>
</dbReference>
<proteinExistence type="inferred from homology"/>
<keyword evidence="5 7" id="KW-0663">Pyridoxal phosphate</keyword>
<accession>A0A973W6T7</accession>
<sequence>MSAPGHEEGHMPESIHTEAKLSIQEADNGYFNMSRSTMIVDLGAIQSNYRRVQALAPHSACGAVVKADAYGLGAKHIAPFLAQLGCRDFFVADVEEGIALRDVLPSSSKIYILHGAMPGMELAAEQHDLLPILNSREQLDAWLQHCRQRNRALPAGIHVDTGLARLGFAVDELRAIAEYDSGLSELPVALFMSQLACAEWRNGDSFQQLRRFRELTQLFPEAILSLSNSAALFAGCEFHFDLIRAGGGIFGFLTSDDPCFKPSQVVHLRTQIVQSRKVEPGETIGYCRSYRASRQMRVATASIGYADGFPRSLGNRGNVFICGIRVPIVGFVSMDLITIDVTDLPESWTTPGAMVDVICPEQTVTDLASAARMLSDEVTTAMGRRCRRLYVSAK</sequence>
<dbReference type="PANTHER" id="PTHR30511:SF0">
    <property type="entry name" value="ALANINE RACEMASE, CATABOLIC-RELATED"/>
    <property type="match status" value="1"/>
</dbReference>
<dbReference type="Pfam" id="PF00842">
    <property type="entry name" value="Ala_racemase_C"/>
    <property type="match status" value="1"/>
</dbReference>
<evidence type="ECO:0000256" key="5">
    <source>
        <dbReference type="ARBA" id="ARBA00022898"/>
    </source>
</evidence>
<comment type="similarity">
    <text evidence="3 7">Belongs to the alanine racemase family.</text>
</comment>
<dbReference type="InterPro" id="IPR000821">
    <property type="entry name" value="Ala_racemase"/>
</dbReference>
<evidence type="ECO:0000256" key="2">
    <source>
        <dbReference type="ARBA" id="ARBA00001933"/>
    </source>
</evidence>
<feature type="modified residue" description="N6-(pyridoxal phosphate)lysine" evidence="7 8">
    <location>
        <position position="66"/>
    </location>
</feature>
<keyword evidence="6 7" id="KW-0413">Isomerase</keyword>
<dbReference type="InterPro" id="IPR001608">
    <property type="entry name" value="Ala_racemase_N"/>
</dbReference>
<dbReference type="GO" id="GO:0030632">
    <property type="term" value="P:D-alanine biosynthetic process"/>
    <property type="evidence" value="ECO:0007669"/>
    <property type="project" value="UniProtKB-UniRule"/>
</dbReference>
<name>A0A973W6T7_9BRAD</name>
<feature type="active site" description="Proton acceptor; specific for D-alanine" evidence="7">
    <location>
        <position position="66"/>
    </location>
</feature>
<comment type="catalytic activity">
    <reaction evidence="1 7">
        <text>L-alanine = D-alanine</text>
        <dbReference type="Rhea" id="RHEA:20249"/>
        <dbReference type="ChEBI" id="CHEBI:57416"/>
        <dbReference type="ChEBI" id="CHEBI:57972"/>
        <dbReference type="EC" id="5.1.1.1"/>
    </reaction>
</comment>
<dbReference type="PANTHER" id="PTHR30511">
    <property type="entry name" value="ALANINE RACEMASE"/>
    <property type="match status" value="1"/>
</dbReference>
<evidence type="ECO:0000256" key="8">
    <source>
        <dbReference type="PIRSR" id="PIRSR600821-50"/>
    </source>
</evidence>
<comment type="cofactor">
    <cofactor evidence="2 7 8">
        <name>pyridoxal 5'-phosphate</name>
        <dbReference type="ChEBI" id="CHEBI:597326"/>
    </cofactor>
</comment>
<dbReference type="NCBIfam" id="TIGR00492">
    <property type="entry name" value="alr"/>
    <property type="match status" value="1"/>
</dbReference>